<dbReference type="PANTHER" id="PTHR14136:SF17">
    <property type="entry name" value="BTB_POZ DOMAIN-CONTAINING PROTEIN KCTD9"/>
    <property type="match status" value="1"/>
</dbReference>
<sequence length="491" mass="54593">MSIQNNGDDFSNQDIRGADFSKKLNRINNNFQHSKAGIKPIFHYSLITLFCLLSILISVAVAIAILPVLARITPYWIPSLIGLSILGIFLFFIARQGFAGALLAEGIVSVIGLILIGPLLRAGEHMIVPGVFFGIFSVAIAFGGIVMFAFTITVLNVLSNRWVKYAAMIVSIAIIVVSVPIIFPRNNKPPHQFDYLIDIVLTGIILSIGFYIANRSLSQDKRFDSIRSSAIGFCSRCYSTSFRTTSLNSNGNIEKVNLTDADFTGATLRNVDFRKAILTKTRFYNARNIEYACFDENHYLQNQIIRQLAIKLDVKQLDDKNFNYLDLEGINLEEANLQGISFMGANLKNASLKNADLTGANLKQAQLAGADLTGANLTGACIEDWGITKETELKEVKCESIFLECQEEYDKNGNSFSKFKKQYPNDRKFENGEFIKRAYLAWERYEENKTTTINFNAPVKTVVGLLEGDFVVDGNVVESTRISGVDEPDLA</sequence>
<dbReference type="Proteomes" id="UP001211249">
    <property type="component" value="Unassembled WGS sequence"/>
</dbReference>
<feature type="transmembrane region" description="Helical" evidence="1">
    <location>
        <begin position="101"/>
        <end position="120"/>
    </location>
</feature>
<evidence type="ECO:0000256" key="1">
    <source>
        <dbReference type="SAM" id="Phobius"/>
    </source>
</evidence>
<accession>A0ABT5ADK2</accession>
<comment type="caution">
    <text evidence="2">The sequence shown here is derived from an EMBL/GenBank/DDBJ whole genome shotgun (WGS) entry which is preliminary data.</text>
</comment>
<keyword evidence="1" id="KW-0472">Membrane</keyword>
<keyword evidence="1" id="KW-1133">Transmembrane helix</keyword>
<feature type="transmembrane region" description="Helical" evidence="1">
    <location>
        <begin position="75"/>
        <end position="94"/>
    </location>
</feature>
<dbReference type="Pfam" id="PF00805">
    <property type="entry name" value="Pentapeptide"/>
    <property type="match status" value="2"/>
</dbReference>
<feature type="transmembrane region" description="Helical" evidence="1">
    <location>
        <begin position="41"/>
        <end position="69"/>
    </location>
</feature>
<keyword evidence="1" id="KW-0812">Transmembrane</keyword>
<organism evidence="2 3">
    <name type="scientific">Dolichospermum planctonicum CS-1226</name>
    <dbReference type="NCBI Taxonomy" id="3021751"/>
    <lineage>
        <taxon>Bacteria</taxon>
        <taxon>Bacillati</taxon>
        <taxon>Cyanobacteriota</taxon>
        <taxon>Cyanophyceae</taxon>
        <taxon>Nostocales</taxon>
        <taxon>Aphanizomenonaceae</taxon>
        <taxon>Dolichospermum</taxon>
        <taxon>Dolichospermum planctonicum</taxon>
    </lineage>
</organism>
<proteinExistence type="predicted"/>
<dbReference type="InterPro" id="IPR051082">
    <property type="entry name" value="Pentapeptide-BTB/POZ_domain"/>
</dbReference>
<protein>
    <submittedName>
        <fullName evidence="2">Pentapeptide repeat-containing protein</fullName>
    </submittedName>
</protein>
<reference evidence="2 3" key="1">
    <citation type="submission" date="2023-01" db="EMBL/GenBank/DDBJ databases">
        <title>Genomes from the Australian National Cyanobacteria Reference Collection.</title>
        <authorList>
            <person name="Willis A."/>
            <person name="Lee E.M.F."/>
        </authorList>
    </citation>
    <scope>NUCLEOTIDE SEQUENCE [LARGE SCALE GENOMIC DNA]</scope>
    <source>
        <strain evidence="2 3">CS-1226</strain>
    </source>
</reference>
<dbReference type="RefSeq" id="WP_271795330.1">
    <property type="nucleotide sequence ID" value="NZ_JAQMUC010000033.1"/>
</dbReference>
<dbReference type="PANTHER" id="PTHR14136">
    <property type="entry name" value="BTB_POZ DOMAIN-CONTAINING PROTEIN KCTD9"/>
    <property type="match status" value="1"/>
</dbReference>
<evidence type="ECO:0000313" key="2">
    <source>
        <dbReference type="EMBL" id="MDB9535365.1"/>
    </source>
</evidence>
<feature type="transmembrane region" description="Helical" evidence="1">
    <location>
        <begin position="195"/>
        <end position="213"/>
    </location>
</feature>
<dbReference type="SUPFAM" id="SSF141571">
    <property type="entry name" value="Pentapeptide repeat-like"/>
    <property type="match status" value="1"/>
</dbReference>
<gene>
    <name evidence="2" type="ORF">PN451_05800</name>
</gene>
<name>A0ABT5ADK2_9CYAN</name>
<feature type="transmembrane region" description="Helical" evidence="1">
    <location>
        <begin position="132"/>
        <end position="158"/>
    </location>
</feature>
<dbReference type="Gene3D" id="2.160.20.80">
    <property type="entry name" value="E3 ubiquitin-protein ligase SopA"/>
    <property type="match status" value="2"/>
</dbReference>
<dbReference type="InterPro" id="IPR001646">
    <property type="entry name" value="5peptide_repeat"/>
</dbReference>
<keyword evidence="3" id="KW-1185">Reference proteome</keyword>
<dbReference type="EMBL" id="JAQMUC010000033">
    <property type="protein sequence ID" value="MDB9535365.1"/>
    <property type="molecule type" value="Genomic_DNA"/>
</dbReference>
<evidence type="ECO:0000313" key="3">
    <source>
        <dbReference type="Proteomes" id="UP001211249"/>
    </source>
</evidence>
<feature type="transmembrane region" description="Helical" evidence="1">
    <location>
        <begin position="165"/>
        <end position="183"/>
    </location>
</feature>